<sequence>MVLPAESRQYRCSETEAPAAGSPAAGSVFAETWLDLRERADHAARAGLLHPPLNDWLQQRAGQSRQPLQLVDLGCGHGSNLRYLAPRLTGPQQWLLVDHDAALLERTSQRCARLTDDRAQPIHVARRQADLQQPLALDFEHADLISASALLDLVSHQWLEQLAECCHRHAAAALLTLSIDGVIELCDASGQRCEDERDRQLFEALAHHQQRDKGFGTALGSDAPAAARAIFEASGHRVTTARSDWHLAAARDDDCTLLRQLFKGWQQALMEQLPTQQAVITEWYHRHLRQLDAGRLGARIGHLDLLALPPDGAK</sequence>
<dbReference type="EMBL" id="RBIN01000006">
    <property type="protein sequence ID" value="RKR02416.1"/>
    <property type="molecule type" value="Genomic_DNA"/>
</dbReference>
<evidence type="ECO:0000313" key="2">
    <source>
        <dbReference type="EMBL" id="RKR02416.1"/>
    </source>
</evidence>
<dbReference type="Gene3D" id="3.40.50.150">
    <property type="entry name" value="Vaccinia Virus protein VP39"/>
    <property type="match status" value="1"/>
</dbReference>
<organism evidence="2 3">
    <name type="scientific">Kushneria sinocarnis</name>
    <dbReference type="NCBI Taxonomy" id="595502"/>
    <lineage>
        <taxon>Bacteria</taxon>
        <taxon>Pseudomonadati</taxon>
        <taxon>Pseudomonadota</taxon>
        <taxon>Gammaproteobacteria</taxon>
        <taxon>Oceanospirillales</taxon>
        <taxon>Halomonadaceae</taxon>
        <taxon>Kushneria</taxon>
    </lineage>
</organism>
<dbReference type="InterPro" id="IPR013217">
    <property type="entry name" value="Methyltransf_12"/>
</dbReference>
<accession>A0A420WV40</accession>
<dbReference type="AlphaFoldDB" id="A0A420WV40"/>
<dbReference type="InterPro" id="IPR029063">
    <property type="entry name" value="SAM-dependent_MTases_sf"/>
</dbReference>
<dbReference type="GO" id="GO:0032259">
    <property type="term" value="P:methylation"/>
    <property type="evidence" value="ECO:0007669"/>
    <property type="project" value="UniProtKB-KW"/>
</dbReference>
<keyword evidence="2" id="KW-0489">Methyltransferase</keyword>
<dbReference type="SUPFAM" id="SSF53335">
    <property type="entry name" value="S-adenosyl-L-methionine-dependent methyltransferases"/>
    <property type="match status" value="1"/>
</dbReference>
<reference evidence="2 3" key="1">
    <citation type="submission" date="2018-10" db="EMBL/GenBank/DDBJ databases">
        <title>Genomic Encyclopedia of Type Strains, Phase IV (KMG-IV): sequencing the most valuable type-strain genomes for metagenomic binning, comparative biology and taxonomic classification.</title>
        <authorList>
            <person name="Goeker M."/>
        </authorList>
    </citation>
    <scope>NUCLEOTIDE SEQUENCE [LARGE SCALE GENOMIC DNA]</scope>
    <source>
        <strain evidence="2 3">DSM 23229</strain>
    </source>
</reference>
<dbReference type="Pfam" id="PF08242">
    <property type="entry name" value="Methyltransf_12"/>
    <property type="match status" value="1"/>
</dbReference>
<dbReference type="GO" id="GO:0008168">
    <property type="term" value="F:methyltransferase activity"/>
    <property type="evidence" value="ECO:0007669"/>
    <property type="project" value="UniProtKB-KW"/>
</dbReference>
<dbReference type="CDD" id="cd02440">
    <property type="entry name" value="AdoMet_MTases"/>
    <property type="match status" value="1"/>
</dbReference>
<comment type="caution">
    <text evidence="2">The sequence shown here is derived from an EMBL/GenBank/DDBJ whole genome shotgun (WGS) entry which is preliminary data.</text>
</comment>
<protein>
    <submittedName>
        <fullName evidence="2">Methyltransferase family protein</fullName>
    </submittedName>
</protein>
<dbReference type="Proteomes" id="UP000281975">
    <property type="component" value="Unassembled WGS sequence"/>
</dbReference>
<evidence type="ECO:0000313" key="3">
    <source>
        <dbReference type="Proteomes" id="UP000281975"/>
    </source>
</evidence>
<proteinExistence type="predicted"/>
<keyword evidence="3" id="KW-1185">Reference proteome</keyword>
<evidence type="ECO:0000259" key="1">
    <source>
        <dbReference type="Pfam" id="PF08242"/>
    </source>
</evidence>
<feature type="domain" description="Methyltransferase type 12" evidence="1">
    <location>
        <begin position="71"/>
        <end position="169"/>
    </location>
</feature>
<dbReference type="RefSeq" id="WP_170150059.1">
    <property type="nucleotide sequence ID" value="NZ_RBIN01000006.1"/>
</dbReference>
<name>A0A420WV40_9GAMM</name>
<gene>
    <name evidence="2" type="ORF">C7446_2130</name>
</gene>
<keyword evidence="2" id="KW-0808">Transferase</keyword>